<dbReference type="SUPFAM" id="SSF46689">
    <property type="entry name" value="Homeodomain-like"/>
    <property type="match status" value="1"/>
</dbReference>
<dbReference type="Gene3D" id="3.30.420.10">
    <property type="entry name" value="Ribonuclease H-like superfamily/Ribonuclease H"/>
    <property type="match status" value="1"/>
</dbReference>
<evidence type="ECO:0000313" key="3">
    <source>
        <dbReference type="EMBL" id="KJZ70722.1"/>
    </source>
</evidence>
<dbReference type="AlphaFoldDB" id="A0A0F7ZXH3"/>
<reference evidence="3 4" key="1">
    <citation type="journal article" date="2014" name="Genome Biol. Evol.">
        <title>Comparative genomics and transcriptomics analyses reveal divergent lifestyle features of nematode endoparasitic fungus Hirsutella minnesotensis.</title>
        <authorList>
            <person name="Lai Y."/>
            <person name="Liu K."/>
            <person name="Zhang X."/>
            <person name="Zhang X."/>
            <person name="Li K."/>
            <person name="Wang N."/>
            <person name="Shu C."/>
            <person name="Wu Y."/>
            <person name="Wang C."/>
            <person name="Bushley K.E."/>
            <person name="Xiang M."/>
            <person name="Liu X."/>
        </authorList>
    </citation>
    <scope>NUCLEOTIDE SEQUENCE [LARGE SCALE GENOMIC DNA]</scope>
    <source>
        <strain evidence="3 4">3608</strain>
    </source>
</reference>
<dbReference type="EMBL" id="KQ030610">
    <property type="protein sequence ID" value="KJZ70722.1"/>
    <property type="molecule type" value="Genomic_DNA"/>
</dbReference>
<sequence length="258" mass="29362">MATSAANQSILYERRVDLAVQAIQASQVPSIRAAATLYDVSRATLQRRLAGRAARRVAQVNNRKLTATEEQALLDRIISLDGRKKQASTVTQTKRRKQKTVRDHFQPGDRTWVTVIEGVNATGWALPSTIIFEGKVHQSTWYRTGIPRNWVIGVSKNGWTNNNIGFKWLTEVFDKHSRHRVVGKYRLLLLDGHGSHFTPEFDDFCKKNSIVWLCYPPHSTHLLQALDFGCFSALKSSYGRLVQEKAELETFHIDKIDF</sequence>
<dbReference type="GO" id="GO:0003677">
    <property type="term" value="F:DNA binding"/>
    <property type="evidence" value="ECO:0007669"/>
    <property type="project" value="InterPro"/>
</dbReference>
<accession>A0A0F7ZXH3</accession>
<dbReference type="OrthoDB" id="5091731at2759"/>
<dbReference type="Pfam" id="PF03184">
    <property type="entry name" value="DDE_1"/>
    <property type="match status" value="1"/>
</dbReference>
<protein>
    <recommendedName>
        <fullName evidence="5">DDE-1 domain-containing protein</fullName>
    </recommendedName>
</protein>
<dbReference type="InterPro" id="IPR007889">
    <property type="entry name" value="HTH_Psq"/>
</dbReference>
<proteinExistence type="predicted"/>
<evidence type="ECO:0000313" key="4">
    <source>
        <dbReference type="Proteomes" id="UP000054481"/>
    </source>
</evidence>
<evidence type="ECO:0000259" key="2">
    <source>
        <dbReference type="Pfam" id="PF05225"/>
    </source>
</evidence>
<organism evidence="3 4">
    <name type="scientific">Hirsutella minnesotensis 3608</name>
    <dbReference type="NCBI Taxonomy" id="1043627"/>
    <lineage>
        <taxon>Eukaryota</taxon>
        <taxon>Fungi</taxon>
        <taxon>Dikarya</taxon>
        <taxon>Ascomycota</taxon>
        <taxon>Pezizomycotina</taxon>
        <taxon>Sordariomycetes</taxon>
        <taxon>Hypocreomycetidae</taxon>
        <taxon>Hypocreales</taxon>
        <taxon>Ophiocordycipitaceae</taxon>
        <taxon>Hirsutella</taxon>
    </lineage>
</organism>
<feature type="domain" description="HTH psq-type" evidence="2">
    <location>
        <begin position="17"/>
        <end position="52"/>
    </location>
</feature>
<gene>
    <name evidence="3" type="ORF">HIM_09906</name>
</gene>
<dbReference type="InterPro" id="IPR004875">
    <property type="entry name" value="DDE_SF_endonuclease_dom"/>
</dbReference>
<dbReference type="PANTHER" id="PTHR19303">
    <property type="entry name" value="TRANSPOSON"/>
    <property type="match status" value="1"/>
</dbReference>
<name>A0A0F7ZXH3_9HYPO</name>
<evidence type="ECO:0000259" key="1">
    <source>
        <dbReference type="Pfam" id="PF03184"/>
    </source>
</evidence>
<dbReference type="PANTHER" id="PTHR19303:SF74">
    <property type="entry name" value="POGO TRANSPOSABLE ELEMENT WITH KRAB DOMAIN"/>
    <property type="match status" value="1"/>
</dbReference>
<dbReference type="GO" id="GO:0005634">
    <property type="term" value="C:nucleus"/>
    <property type="evidence" value="ECO:0007669"/>
    <property type="project" value="TreeGrafter"/>
</dbReference>
<dbReference type="InterPro" id="IPR009057">
    <property type="entry name" value="Homeodomain-like_sf"/>
</dbReference>
<feature type="domain" description="DDE-1" evidence="1">
    <location>
        <begin position="110"/>
        <end position="248"/>
    </location>
</feature>
<dbReference type="Pfam" id="PF05225">
    <property type="entry name" value="HTH_psq"/>
    <property type="match status" value="1"/>
</dbReference>
<dbReference type="InterPro" id="IPR050863">
    <property type="entry name" value="CenT-Element_Derived"/>
</dbReference>
<dbReference type="Proteomes" id="UP000054481">
    <property type="component" value="Unassembled WGS sequence"/>
</dbReference>
<dbReference type="InterPro" id="IPR036397">
    <property type="entry name" value="RNaseH_sf"/>
</dbReference>
<evidence type="ECO:0008006" key="5">
    <source>
        <dbReference type="Google" id="ProtNLM"/>
    </source>
</evidence>
<keyword evidence="4" id="KW-1185">Reference proteome</keyword>